<dbReference type="CDD" id="cd00565">
    <property type="entry name" value="Ubl_ThiS"/>
    <property type="match status" value="1"/>
</dbReference>
<evidence type="ECO:0000313" key="1">
    <source>
        <dbReference type="EMBL" id="CAL2078598.1"/>
    </source>
</evidence>
<dbReference type="EMBL" id="OZ038524">
    <property type="protein sequence ID" value="CAL2078598.1"/>
    <property type="molecule type" value="Genomic_DNA"/>
</dbReference>
<keyword evidence="2" id="KW-1185">Reference proteome</keyword>
<evidence type="ECO:0000313" key="2">
    <source>
        <dbReference type="Proteomes" id="UP001497514"/>
    </source>
</evidence>
<name>A0ABP1EGQ7_9FLAO</name>
<dbReference type="Gene3D" id="3.10.20.30">
    <property type="match status" value="1"/>
</dbReference>
<dbReference type="PANTHER" id="PTHR34472:SF1">
    <property type="entry name" value="SULFUR CARRIER PROTEIN THIS"/>
    <property type="match status" value="1"/>
</dbReference>
<organism evidence="1 2">
    <name type="scientific">Tenacibaculum dicentrarchi</name>
    <dbReference type="NCBI Taxonomy" id="669041"/>
    <lineage>
        <taxon>Bacteria</taxon>
        <taxon>Pseudomonadati</taxon>
        <taxon>Bacteroidota</taxon>
        <taxon>Flavobacteriia</taxon>
        <taxon>Flavobacteriales</taxon>
        <taxon>Flavobacteriaceae</taxon>
        <taxon>Tenacibaculum</taxon>
    </lineage>
</organism>
<reference evidence="1 2" key="1">
    <citation type="submission" date="2024-05" db="EMBL/GenBank/DDBJ databases">
        <authorList>
            <person name="Duchaud E."/>
        </authorList>
    </citation>
    <scope>NUCLEOTIDE SEQUENCE [LARGE SCALE GENOMIC DNA]</scope>
    <source>
        <strain evidence="1">Ena-SAMPLE-TAB-13-05-2024-13:56:06:370-140309</strain>
    </source>
</reference>
<dbReference type="InterPro" id="IPR012675">
    <property type="entry name" value="Beta-grasp_dom_sf"/>
</dbReference>
<accession>A0ABP1EGQ7</accession>
<dbReference type="Proteomes" id="UP001497514">
    <property type="component" value="Chromosome"/>
</dbReference>
<dbReference type="InterPro" id="IPR010035">
    <property type="entry name" value="Thi_S"/>
</dbReference>
<dbReference type="InterPro" id="IPR003749">
    <property type="entry name" value="ThiS/MoaD-like"/>
</dbReference>
<gene>
    <name evidence="1" type="ORF">TD3509T_0687</name>
</gene>
<dbReference type="PANTHER" id="PTHR34472">
    <property type="entry name" value="SULFUR CARRIER PROTEIN THIS"/>
    <property type="match status" value="1"/>
</dbReference>
<dbReference type="SUPFAM" id="SSF54285">
    <property type="entry name" value="MoaD/ThiS"/>
    <property type="match status" value="1"/>
</dbReference>
<dbReference type="Pfam" id="PF02597">
    <property type="entry name" value="ThiS"/>
    <property type="match status" value="1"/>
</dbReference>
<protein>
    <submittedName>
        <fullName evidence="1">Thiamine biosynthesis protein ThiS</fullName>
    </submittedName>
</protein>
<proteinExistence type="predicted"/>
<dbReference type="RefSeq" id="WP_101903625.1">
    <property type="nucleotide sequence ID" value="NZ_OZ038524.1"/>
</dbReference>
<dbReference type="NCBIfam" id="TIGR01683">
    <property type="entry name" value="thiS"/>
    <property type="match status" value="1"/>
</dbReference>
<sequence length="67" mass="7592">MITIQVNQQEHQILETLTLQEFVEYLNIQTNGIAIAINSSVVKKTDWSLKLLQHNDDILIIKSTQGG</sequence>
<dbReference type="InterPro" id="IPR016155">
    <property type="entry name" value="Mopterin_synth/thiamin_S_b"/>
</dbReference>